<comment type="pathway">
    <text evidence="1 5">Glycan metabolism; L-arabinan degradation.</text>
</comment>
<feature type="binding site" evidence="7">
    <location>
        <begin position="206"/>
        <end position="208"/>
    </location>
    <ligand>
        <name>substrate</name>
    </ligand>
</feature>
<dbReference type="PIRSF" id="PIRSF026534">
    <property type="entry name" value="Endo_alpha-L-arabinosidase"/>
    <property type="match status" value="1"/>
</dbReference>
<dbReference type="RefSeq" id="WP_239120392.1">
    <property type="nucleotide sequence ID" value="NZ_BAAALB010000020.1"/>
</dbReference>
<dbReference type="InterPro" id="IPR016840">
    <property type="entry name" value="Glyco_hydro_43_endo_a_Ara-ase"/>
</dbReference>
<keyword evidence="3 5" id="KW-0378">Hydrolase</keyword>
<evidence type="ECO:0000256" key="9">
    <source>
        <dbReference type="SAM" id="MobiDB-lite"/>
    </source>
</evidence>
<dbReference type="InterPro" id="IPR006311">
    <property type="entry name" value="TAT_signal"/>
</dbReference>
<keyword evidence="12" id="KW-1185">Reference proteome</keyword>
<evidence type="ECO:0000256" key="2">
    <source>
        <dbReference type="ARBA" id="ARBA00009865"/>
    </source>
</evidence>
<evidence type="ECO:0000256" key="5">
    <source>
        <dbReference type="PIRNR" id="PIRNR026534"/>
    </source>
</evidence>
<protein>
    <submittedName>
        <fullName evidence="11">Arabinan endo-1,5-alpha-L-arabinosidase</fullName>
    </submittedName>
</protein>
<evidence type="ECO:0000256" key="6">
    <source>
        <dbReference type="PIRSR" id="PIRSR026534-1"/>
    </source>
</evidence>
<evidence type="ECO:0000256" key="4">
    <source>
        <dbReference type="ARBA" id="ARBA00023295"/>
    </source>
</evidence>
<accession>A0A8J3JW80</accession>
<keyword evidence="4 5" id="KW-0326">Glycosidase</keyword>
<evidence type="ECO:0000256" key="8">
    <source>
        <dbReference type="PIRSR" id="PIRSR026534-3"/>
    </source>
</evidence>
<organism evidence="11 12">
    <name type="scientific">Catellatospora chokoriensis</name>
    <dbReference type="NCBI Taxonomy" id="310353"/>
    <lineage>
        <taxon>Bacteria</taxon>
        <taxon>Bacillati</taxon>
        <taxon>Actinomycetota</taxon>
        <taxon>Actinomycetes</taxon>
        <taxon>Micromonosporales</taxon>
        <taxon>Micromonosporaceae</taxon>
        <taxon>Catellatospora</taxon>
    </lineage>
</organism>
<dbReference type="Gene3D" id="2.115.10.20">
    <property type="entry name" value="Glycosyl hydrolase domain, family 43"/>
    <property type="match status" value="1"/>
</dbReference>
<dbReference type="GO" id="GO:0031222">
    <property type="term" value="P:arabinan catabolic process"/>
    <property type="evidence" value="ECO:0007669"/>
    <property type="project" value="UniProtKB-UniPathway"/>
</dbReference>
<feature type="chain" id="PRO_5038582416" evidence="10">
    <location>
        <begin position="25"/>
        <end position="355"/>
    </location>
</feature>
<reference evidence="11 12" key="1">
    <citation type="submission" date="2021-01" db="EMBL/GenBank/DDBJ databases">
        <title>Whole genome shotgun sequence of Catellatospora chokoriensis NBRC 107358.</title>
        <authorList>
            <person name="Komaki H."/>
            <person name="Tamura T."/>
        </authorList>
    </citation>
    <scope>NUCLEOTIDE SEQUENCE [LARGE SCALE GENOMIC DNA]</scope>
    <source>
        <strain evidence="11 12">NBRC 107358</strain>
    </source>
</reference>
<dbReference type="Pfam" id="PF04616">
    <property type="entry name" value="Glyco_hydro_43"/>
    <property type="match status" value="1"/>
</dbReference>
<comment type="similarity">
    <text evidence="2 5">Belongs to the glycosyl hydrolase 43 family.</text>
</comment>
<dbReference type="InterPro" id="IPR050727">
    <property type="entry name" value="GH43_arabinanases"/>
</dbReference>
<dbReference type="AlphaFoldDB" id="A0A8J3JW80"/>
<evidence type="ECO:0000313" key="11">
    <source>
        <dbReference type="EMBL" id="GIF88231.1"/>
    </source>
</evidence>
<keyword evidence="10" id="KW-0732">Signal</keyword>
<sequence>MPHSPSRLAALGLAAAMLATAAVATTVSAVQAATRGTAPVTGPAVAALPAAAPTAPPPSYPNPGRVTGSTGAHDPAVVRTPNGAYLLATTGNNLPLKTSTDRVNWRDAGVVWPGGAPWTSAYTGGGANLWAPDISYRDGRFLLYYSASTFGSQRSAIFLATSPTGTAGSWTHQGLVIESSGAVNYNAIDPNLFVDVAGQWWLAFGSFWTGIKSIRLDPATGKRSTTDTAVRALAQRQTAAGAVEAPFVYRHGGLYYLFVSFDLCCRGAASTYRIMVGRSAAPTGPFTDRNGTALTSGGGTQILAGHGSIHGPGHPAVLADNGQDVLFYHYYADNGAARLGINLLGWDSAGWPFVY</sequence>
<dbReference type="PANTHER" id="PTHR43301">
    <property type="entry name" value="ARABINAN ENDO-1,5-ALPHA-L-ARABINOSIDASE"/>
    <property type="match status" value="1"/>
</dbReference>
<feature type="active site" description="Proton acceptor" evidence="6">
    <location>
        <position position="74"/>
    </location>
</feature>
<dbReference type="InterPro" id="IPR023296">
    <property type="entry name" value="Glyco_hydro_beta-prop_sf"/>
</dbReference>
<feature type="site" description="Important for catalytic activity, responsible for pKa modulation of the active site Glu and correct orientation of both the proton donor and substrate" evidence="8">
    <location>
        <position position="189"/>
    </location>
</feature>
<feature type="signal peptide" evidence="10">
    <location>
        <begin position="1"/>
        <end position="24"/>
    </location>
</feature>
<dbReference type="PANTHER" id="PTHR43301:SF3">
    <property type="entry name" value="ARABINAN ENDO-1,5-ALPHA-L-ARABINOSIDASE A-RELATED"/>
    <property type="match status" value="1"/>
</dbReference>
<name>A0A8J3JW80_9ACTN</name>
<proteinExistence type="inferred from homology"/>
<dbReference type="UniPathway" id="UPA00667"/>
<evidence type="ECO:0000313" key="12">
    <source>
        <dbReference type="Proteomes" id="UP000619293"/>
    </source>
</evidence>
<feature type="region of interest" description="Disordered" evidence="9">
    <location>
        <begin position="51"/>
        <end position="73"/>
    </location>
</feature>
<feature type="active site" description="Proton donor" evidence="6">
    <location>
        <position position="244"/>
    </location>
</feature>
<feature type="binding site" evidence="7">
    <location>
        <begin position="186"/>
        <end position="189"/>
    </location>
    <ligand>
        <name>substrate</name>
    </ligand>
</feature>
<feature type="binding site" evidence="7">
    <location>
        <position position="151"/>
    </location>
    <ligand>
        <name>substrate</name>
    </ligand>
</feature>
<feature type="site" description="Important for substrate recognition" evidence="8">
    <location>
        <position position="314"/>
    </location>
</feature>
<dbReference type="CDD" id="cd08998">
    <property type="entry name" value="GH43_Arb43a-like"/>
    <property type="match status" value="1"/>
</dbReference>
<dbReference type="EMBL" id="BONG01000007">
    <property type="protein sequence ID" value="GIF88231.1"/>
    <property type="molecule type" value="Genomic_DNA"/>
</dbReference>
<dbReference type="PROSITE" id="PS51318">
    <property type="entry name" value="TAT"/>
    <property type="match status" value="1"/>
</dbReference>
<evidence type="ECO:0000256" key="1">
    <source>
        <dbReference type="ARBA" id="ARBA00004834"/>
    </source>
</evidence>
<evidence type="ECO:0000256" key="3">
    <source>
        <dbReference type="ARBA" id="ARBA00022801"/>
    </source>
</evidence>
<gene>
    <name evidence="11" type="primary">abnA</name>
    <name evidence="11" type="ORF">Cch02nite_16750</name>
</gene>
<dbReference type="Proteomes" id="UP000619293">
    <property type="component" value="Unassembled WGS sequence"/>
</dbReference>
<dbReference type="GO" id="GO:0046558">
    <property type="term" value="F:arabinan endo-1,5-alpha-L-arabinosidase activity"/>
    <property type="evidence" value="ECO:0007669"/>
    <property type="project" value="InterPro"/>
</dbReference>
<evidence type="ECO:0000256" key="10">
    <source>
        <dbReference type="SAM" id="SignalP"/>
    </source>
</evidence>
<comment type="caution">
    <text evidence="11">The sequence shown here is derived from an EMBL/GenBank/DDBJ whole genome shotgun (WGS) entry which is preliminary data.</text>
</comment>
<evidence type="ECO:0000256" key="7">
    <source>
        <dbReference type="PIRSR" id="PIRSR026534-2"/>
    </source>
</evidence>
<dbReference type="InterPro" id="IPR006710">
    <property type="entry name" value="Glyco_hydro_43"/>
</dbReference>
<dbReference type="SUPFAM" id="SSF75005">
    <property type="entry name" value="Arabinanase/levansucrase/invertase"/>
    <property type="match status" value="1"/>
</dbReference>
<feature type="binding site" evidence="7">
    <location>
        <position position="74"/>
    </location>
    <ligand>
        <name>substrate</name>
    </ligand>
</feature>